<feature type="compositionally biased region" description="Pro residues" evidence="2">
    <location>
        <begin position="243"/>
        <end position="252"/>
    </location>
</feature>
<evidence type="ECO:0000313" key="4">
    <source>
        <dbReference type="EMBL" id="WZN66175.1"/>
    </source>
</evidence>
<sequence>MEMEQLIQRLEAVCVRLEAAGGVVPAAAAAAIAAAPAAPAAPAAAGGSSASVDAFEELIEAKVNKLVSVAAAIGDADLQKTTGFLKTAFDEEAKVIACVASCKKPDMQTLQSLLKPTADQIGACYDFAGDRKNKAFQHTKVMSECMQGLTWVAYTQGSGMSMPMKTVQESWNSAEFFANKLLMTHKGDKNQTDWVNTLKELMKDLAAYVKAHHPTGPSWNPAGSDAKSFAGGAASSSSSGGPPAAPPPPPPGSLTESKPAAKPAGGTAALFSELNKGDGVTAGLKKVTSDMKAKNRTDRSGLVKAPAKKKAAAKGPKVGKTELAGGKWFVEGHVQNKEIVIEETKSNQGVMIYGNEDCIVQIKGKVNTIIVDSCKKVGVIFQDVISTVETVNCKRIQLQPLGKLPCMSIDKTDGCQIYLGPDSLETEIVTAKSSELNVVVPQGDDFKEHPIPEQFVSKFADGAFKTEPAEHGGG</sequence>
<dbReference type="InterPro" id="IPR013912">
    <property type="entry name" value="Adenylate_cyclase-assoc_CAP_C"/>
</dbReference>
<accession>A0AAX4PIM1</accession>
<evidence type="ECO:0000313" key="5">
    <source>
        <dbReference type="Proteomes" id="UP001472866"/>
    </source>
</evidence>
<name>A0AAX4PIM1_9CHLO</name>
<dbReference type="GO" id="GO:0005737">
    <property type="term" value="C:cytoplasm"/>
    <property type="evidence" value="ECO:0007669"/>
    <property type="project" value="TreeGrafter"/>
</dbReference>
<dbReference type="FunFam" id="1.25.40.330:FF:000001">
    <property type="entry name" value="Adenylyl cyclase-associated protein"/>
    <property type="match status" value="1"/>
</dbReference>
<evidence type="ECO:0000256" key="1">
    <source>
        <dbReference type="ARBA" id="ARBA00007659"/>
    </source>
</evidence>
<dbReference type="InterPro" id="IPR006599">
    <property type="entry name" value="CARP_motif"/>
</dbReference>
<dbReference type="InterPro" id="IPR018106">
    <property type="entry name" value="CAP_CS_N"/>
</dbReference>
<dbReference type="GO" id="GO:0007015">
    <property type="term" value="P:actin filament organization"/>
    <property type="evidence" value="ECO:0007669"/>
    <property type="project" value="TreeGrafter"/>
</dbReference>
<dbReference type="Pfam" id="PF08603">
    <property type="entry name" value="CAP_C"/>
    <property type="match status" value="1"/>
</dbReference>
<feature type="domain" description="C-CAP/cofactor C-like" evidence="3">
    <location>
        <begin position="316"/>
        <end position="451"/>
    </location>
</feature>
<dbReference type="InterPro" id="IPR053950">
    <property type="entry name" value="CAP_N"/>
</dbReference>
<dbReference type="EMBL" id="CP151514">
    <property type="protein sequence ID" value="WZN66175.1"/>
    <property type="molecule type" value="Genomic_DNA"/>
</dbReference>
<feature type="compositionally biased region" description="Low complexity" evidence="2">
    <location>
        <begin position="222"/>
        <end position="242"/>
    </location>
</feature>
<dbReference type="PROSITE" id="PS51329">
    <property type="entry name" value="C_CAP_COFACTOR_C"/>
    <property type="match status" value="1"/>
</dbReference>
<dbReference type="InterPro" id="IPR036222">
    <property type="entry name" value="CAP_N_sf"/>
</dbReference>
<dbReference type="Pfam" id="PF21938">
    <property type="entry name" value="CAP_N"/>
    <property type="match status" value="1"/>
</dbReference>
<dbReference type="InterPro" id="IPR017901">
    <property type="entry name" value="C-CAP_CF_C-like"/>
</dbReference>
<feature type="region of interest" description="Disordered" evidence="2">
    <location>
        <begin position="216"/>
        <end position="264"/>
    </location>
</feature>
<dbReference type="GO" id="GO:0003779">
    <property type="term" value="F:actin binding"/>
    <property type="evidence" value="ECO:0007669"/>
    <property type="project" value="InterPro"/>
</dbReference>
<evidence type="ECO:0000259" key="3">
    <source>
        <dbReference type="PROSITE" id="PS51329"/>
    </source>
</evidence>
<dbReference type="GO" id="GO:0019933">
    <property type="term" value="P:cAMP-mediated signaling"/>
    <property type="evidence" value="ECO:0007669"/>
    <property type="project" value="TreeGrafter"/>
</dbReference>
<comment type="similarity">
    <text evidence="1">Belongs to the CAP family.</text>
</comment>
<dbReference type="GO" id="GO:0008179">
    <property type="term" value="F:adenylate cyclase binding"/>
    <property type="evidence" value="ECO:0007669"/>
    <property type="project" value="TreeGrafter"/>
</dbReference>
<keyword evidence="5" id="KW-1185">Reference proteome</keyword>
<dbReference type="Proteomes" id="UP001472866">
    <property type="component" value="Chromosome 14"/>
</dbReference>
<dbReference type="InterPro" id="IPR016098">
    <property type="entry name" value="CAP/MinC_C"/>
</dbReference>
<dbReference type="InterPro" id="IPR036223">
    <property type="entry name" value="CAP_C_sf"/>
</dbReference>
<dbReference type="SUPFAM" id="SSF101278">
    <property type="entry name" value="N-terminal domain of adenylylcyclase associated protein, CAP"/>
    <property type="match status" value="1"/>
</dbReference>
<gene>
    <name evidence="4" type="ORF">HKI87_14g77400</name>
</gene>
<dbReference type="SUPFAM" id="SSF69340">
    <property type="entry name" value="C-terminal domain of adenylylcyclase associated protein"/>
    <property type="match status" value="1"/>
</dbReference>
<proteinExistence type="inferred from homology"/>
<dbReference type="PROSITE" id="PS01088">
    <property type="entry name" value="CAP_1"/>
    <property type="match status" value="1"/>
</dbReference>
<evidence type="ECO:0000256" key="2">
    <source>
        <dbReference type="SAM" id="MobiDB-lite"/>
    </source>
</evidence>
<dbReference type="SMART" id="SM00673">
    <property type="entry name" value="CARP"/>
    <property type="match status" value="2"/>
</dbReference>
<dbReference type="Gene3D" id="1.25.40.330">
    <property type="entry name" value="Adenylate cyclase-associated CAP, N-terminal domain"/>
    <property type="match status" value="1"/>
</dbReference>
<dbReference type="AlphaFoldDB" id="A0AAX4PIM1"/>
<dbReference type="PANTHER" id="PTHR10652">
    <property type="entry name" value="ADENYLYL CYCLASE-ASSOCIATED PROTEIN"/>
    <property type="match status" value="1"/>
</dbReference>
<dbReference type="Gene3D" id="2.160.20.70">
    <property type="match status" value="1"/>
</dbReference>
<dbReference type="InterPro" id="IPR001837">
    <property type="entry name" value="Adenylate_cyclase-assoc_CAP"/>
</dbReference>
<protein>
    <submittedName>
        <fullName evidence="4">Adenylate cyclase-associated protein</fullName>
    </submittedName>
</protein>
<organism evidence="4 5">
    <name type="scientific">Chloropicon roscoffensis</name>
    <dbReference type="NCBI Taxonomy" id="1461544"/>
    <lineage>
        <taxon>Eukaryota</taxon>
        <taxon>Viridiplantae</taxon>
        <taxon>Chlorophyta</taxon>
        <taxon>Chloropicophyceae</taxon>
        <taxon>Chloropicales</taxon>
        <taxon>Chloropicaceae</taxon>
        <taxon>Chloropicon</taxon>
    </lineage>
</organism>
<dbReference type="PANTHER" id="PTHR10652:SF0">
    <property type="entry name" value="ADENYLYL CYCLASE-ASSOCIATED PROTEIN"/>
    <property type="match status" value="1"/>
</dbReference>
<reference evidence="4 5" key="1">
    <citation type="submission" date="2024-03" db="EMBL/GenBank/DDBJ databases">
        <title>Complete genome sequence of the green alga Chloropicon roscoffensis RCC1871.</title>
        <authorList>
            <person name="Lemieux C."/>
            <person name="Pombert J.-F."/>
            <person name="Otis C."/>
            <person name="Turmel M."/>
        </authorList>
    </citation>
    <scope>NUCLEOTIDE SEQUENCE [LARGE SCALE GENOMIC DNA]</scope>
    <source>
        <strain evidence="4 5">RCC1871</strain>
    </source>
</reference>